<dbReference type="InterPro" id="IPR009769">
    <property type="entry name" value="EDR2_C"/>
</dbReference>
<proteinExistence type="predicted"/>
<accession>A0A7S3YNU3</accession>
<feature type="compositionally biased region" description="Low complexity" evidence="1">
    <location>
        <begin position="47"/>
        <end position="58"/>
    </location>
</feature>
<feature type="compositionally biased region" description="Polar residues" evidence="1">
    <location>
        <begin position="313"/>
        <end position="322"/>
    </location>
</feature>
<dbReference type="InterPro" id="IPR045096">
    <property type="entry name" value="EDR2-like"/>
</dbReference>
<feature type="transmembrane region" description="Helical" evidence="2">
    <location>
        <begin position="265"/>
        <end position="288"/>
    </location>
</feature>
<dbReference type="Pfam" id="PF07059">
    <property type="entry name" value="EDR2_C"/>
    <property type="match status" value="1"/>
</dbReference>
<keyword evidence="2" id="KW-0472">Membrane</keyword>
<feature type="region of interest" description="Disordered" evidence="1">
    <location>
        <begin position="45"/>
        <end position="93"/>
    </location>
</feature>
<protein>
    <recommendedName>
        <fullName evidence="3">Protein ENHANCED DISEASE RESISTANCE 2 C-terminal domain-containing protein</fullName>
    </recommendedName>
</protein>
<organism evidence="4">
    <name type="scientific">Lotharella globosa</name>
    <dbReference type="NCBI Taxonomy" id="91324"/>
    <lineage>
        <taxon>Eukaryota</taxon>
        <taxon>Sar</taxon>
        <taxon>Rhizaria</taxon>
        <taxon>Cercozoa</taxon>
        <taxon>Chlorarachniophyceae</taxon>
        <taxon>Lotharella</taxon>
    </lineage>
</organism>
<evidence type="ECO:0000256" key="2">
    <source>
        <dbReference type="SAM" id="Phobius"/>
    </source>
</evidence>
<feature type="region of interest" description="Disordered" evidence="1">
    <location>
        <begin position="313"/>
        <end position="365"/>
    </location>
</feature>
<keyword evidence="2" id="KW-1133">Transmembrane helix</keyword>
<feature type="transmembrane region" description="Helical" evidence="2">
    <location>
        <begin position="240"/>
        <end position="258"/>
    </location>
</feature>
<feature type="domain" description="Protein ENHANCED DISEASE RESISTANCE 2 C-terminal" evidence="3">
    <location>
        <begin position="399"/>
        <end position="589"/>
    </location>
</feature>
<feature type="compositionally biased region" description="Basic and acidic residues" evidence="1">
    <location>
        <begin position="348"/>
        <end position="365"/>
    </location>
</feature>
<reference evidence="4" key="1">
    <citation type="submission" date="2021-01" db="EMBL/GenBank/DDBJ databases">
        <authorList>
            <person name="Corre E."/>
            <person name="Pelletier E."/>
            <person name="Niang G."/>
            <person name="Scheremetjew M."/>
            <person name="Finn R."/>
            <person name="Kale V."/>
            <person name="Holt S."/>
            <person name="Cochrane G."/>
            <person name="Meng A."/>
            <person name="Brown T."/>
            <person name="Cohen L."/>
        </authorList>
    </citation>
    <scope>NUCLEOTIDE SEQUENCE</scope>
    <source>
        <strain evidence="4">CCCM811</strain>
    </source>
</reference>
<evidence type="ECO:0000259" key="3">
    <source>
        <dbReference type="Pfam" id="PF07059"/>
    </source>
</evidence>
<dbReference type="PANTHER" id="PTHR12136:SF41">
    <property type="entry name" value="PLECKSTRIN HOMOLOGY (PH) AND LIPID-BINDING START DOMAINS-CONTAINING PROTEIN"/>
    <property type="match status" value="1"/>
</dbReference>
<keyword evidence="2" id="KW-0812">Transmembrane</keyword>
<name>A0A7S3YNU3_9EUKA</name>
<dbReference type="AlphaFoldDB" id="A0A7S3YNU3"/>
<dbReference type="EMBL" id="HBIV01011966">
    <property type="protein sequence ID" value="CAE0657334.1"/>
    <property type="molecule type" value="Transcribed_RNA"/>
</dbReference>
<gene>
    <name evidence="4" type="ORF">LGLO00237_LOCUS8901</name>
</gene>
<dbReference type="PANTHER" id="PTHR12136">
    <property type="entry name" value="ENHANCED DISEASE RESISTANCE-RELATED"/>
    <property type="match status" value="1"/>
</dbReference>
<sequence length="589" mass="65373">MTYRCELIGEDNHKRKYRVHAPKIKGETHYKISDMIKNEAEGLSRFAPTPAASPGPSSLRTRKPRKGRPSSEGKDGVPKAASMPTVKATQGGAARRDLGEAFVHPHTSMIDLYASAEMEDMLAKMLPAERQDTVVEQSDVEENLKEEPIASHLSIEEKAVLKNARPTTPAEKDALKSAISKKFFDEKDAKAVDKTASETKRNEELRALLGEQMSLMSIMQEQIALMNKETKHLSNNLDQLSGVTVAAAAGVVSILLSASYDKVPFVVHASLFILLCALIATLMSYIMYTSSDATIPVLMDALKRRFDKAQAQCNAHLQSSPSEAEDSNPPDSERPTSGRSVPGPNEDAEAKDTPTVERKLEAETKEISSKAAMEDKEWKTSGKGILMRYHTDKNPLNCWSQPASYIFKLRGPNYLNDHVKINSEQSRFTTECNELYKTAQTLNHVASMEHSAIHKLRKEWSHPEGSNPFPIKFLIIQFQLPGMTYTTYMKARVGQSPAKASGYTDFFKKFVEGPDDFRNERFKIVPIVNVGSWIVKQVVGGKPALLGRKIECKYHKGTDYLEIDVDISSSYVAQNILSVVSGSCKTLQV</sequence>
<evidence type="ECO:0000256" key="1">
    <source>
        <dbReference type="SAM" id="MobiDB-lite"/>
    </source>
</evidence>
<evidence type="ECO:0000313" key="4">
    <source>
        <dbReference type="EMBL" id="CAE0657334.1"/>
    </source>
</evidence>